<evidence type="ECO:0000256" key="3">
    <source>
        <dbReference type="SAM" id="SignalP"/>
    </source>
</evidence>
<evidence type="ECO:0000256" key="1">
    <source>
        <dbReference type="ARBA" id="ARBA00022729"/>
    </source>
</evidence>
<reference evidence="4 5" key="1">
    <citation type="submission" date="2019-04" db="EMBL/GenBank/DDBJ databases">
        <authorList>
            <person name="Van Vliet M D."/>
        </authorList>
    </citation>
    <scope>NUCLEOTIDE SEQUENCE [LARGE SCALE GENOMIC DNA]</scope>
    <source>
        <strain evidence="4 5">F1</strain>
    </source>
</reference>
<dbReference type="Gene3D" id="2.60.120.260">
    <property type="entry name" value="Galactose-binding domain-like"/>
    <property type="match status" value="1"/>
</dbReference>
<dbReference type="PANTHER" id="PTHR43817">
    <property type="entry name" value="GLYCOSYL HYDROLASE"/>
    <property type="match status" value="1"/>
</dbReference>
<gene>
    <name evidence="4" type="ORF">PDESU_02185</name>
</gene>
<proteinExistence type="predicted"/>
<evidence type="ECO:0000313" key="5">
    <source>
        <dbReference type="Proteomes" id="UP000366872"/>
    </source>
</evidence>
<keyword evidence="5" id="KW-1185">Reference proteome</keyword>
<dbReference type="Proteomes" id="UP000366872">
    <property type="component" value="Unassembled WGS sequence"/>
</dbReference>
<organism evidence="4 5">
    <name type="scientific">Pontiella desulfatans</name>
    <dbReference type="NCBI Taxonomy" id="2750659"/>
    <lineage>
        <taxon>Bacteria</taxon>
        <taxon>Pseudomonadati</taxon>
        <taxon>Kiritimatiellota</taxon>
        <taxon>Kiritimatiellia</taxon>
        <taxon>Kiritimatiellales</taxon>
        <taxon>Pontiellaceae</taxon>
        <taxon>Pontiella</taxon>
    </lineage>
</organism>
<sequence>MKFACCSAFRGRVSFTLVLGAFCANAALESGFDNPPMEYRPGVFWEWCNGNINKASITSDLEAMHRVGMQGGKVFNVSGPQGPVRFASDEWFEMMAHVCEEAGRLDMEVGLNLTEGFNCAGGPWVTPDRSMQALAWNETNVSGPGNIKMQLEKPKPVYLKFNPKLKIFPPEFIKKMTYGFYEDVKVFAVPTVGQGRILEWKEKSGIPEGHHFSLEKVLAPTPVDSVAASDIIETAKVIDISDKMDADGNLNWKAPAGKWTILRMGRMSTGSCTRPGGRETTGLDVDKLSRENVKFHFDHMAKPLLDKKNVVPAKNIKFLGIDSWEAGSQNWSVVLPEEFEKRRGYSLYPWMPVLTGRVVGSVELSERFLWDFRQTTSDCIRDNFFGYLTELSSELGMKFESEAFTRSTFDGMEAAEVVTRTCSTFWQVGLKGFGKSPMSKWASSGAHVSGAKVITAEAFPAGAKKKNGVWLKRDSAWVNHPWTMKQNADNHMCSGVNHFLFHCFPLQPWAEKQNAVYKPGMIFKNWGTQYSQHNTWWEMSGAWHRYLSRCWYLQQQGTFAADVLYMTPESAPGNEKGTARGVRLPNGYDWDLCSSKAVKEKLYVNDGEFCFPSGMRYKLLVLPEMENVTPALLEKLKELVAQGGQVMVRSRPERAHGLSGYPKSDKQVASLVDEIWQGLDGKKVKEQSYKKGKLYWGLTESQVVDKLALQPDLIVKTVNGDKKDFQHIHRYTEDEEIYFIAANSDATPTATFSFRVSGKVPEFWYPDTGVIEKCTVYKEENGRTEIPILFDTYGSVFVVFREGKAETPAALASIGTRPVLSVEEPLPAPTYSVFEKPGKVSLTMADGSKVEEAFAEKPTVTLNENWTVTFPKESDLTEPVRFKKLTPWNEHPEERIRYFSGTAVYSREFECDPNGSEVWFELGQVEVISELYINGKKAETLWKPPYRANITDLVKSGKNRVEVHVANLWPNRMIGDERFPRDFEVNEHGLINGLPEWLVEDKPRTEPRRKSFATCWYYSKDDTLFPSGLIGPVSVLYTPKFKNPKLQQVSDFVARHAVQGVAEEIAAAPDVNAGPIPVKIISAVYGTDENFFDVTDKLAKLAVKNVGGVLEIGNYNKVFGQPHPRKVKKLTVTYSVDGKENTRVSAENKPIKFK</sequence>
<dbReference type="CDD" id="cd03143">
    <property type="entry name" value="A4_beta-galactosidase_middle_domain"/>
    <property type="match status" value="1"/>
</dbReference>
<dbReference type="AlphaFoldDB" id="A0A6C2U0X9"/>
<evidence type="ECO:0008006" key="6">
    <source>
        <dbReference type="Google" id="ProtNLM"/>
    </source>
</evidence>
<name>A0A6C2U0X9_PONDE</name>
<dbReference type="InterPro" id="IPR008979">
    <property type="entry name" value="Galactose-bd-like_sf"/>
</dbReference>
<dbReference type="EMBL" id="CAAHFG010000001">
    <property type="protein sequence ID" value="VGO13628.1"/>
    <property type="molecule type" value="Genomic_DNA"/>
</dbReference>
<accession>A0A6C2U0X9</accession>
<dbReference type="NCBIfam" id="NF045579">
    <property type="entry name" value="rhamnoside_JR"/>
    <property type="match status" value="1"/>
</dbReference>
<dbReference type="SUPFAM" id="SSF49785">
    <property type="entry name" value="Galactose-binding domain-like"/>
    <property type="match status" value="1"/>
</dbReference>
<evidence type="ECO:0000256" key="2">
    <source>
        <dbReference type="ARBA" id="ARBA00022801"/>
    </source>
</evidence>
<dbReference type="RefSeq" id="WP_136079181.1">
    <property type="nucleotide sequence ID" value="NZ_CAAHFG010000001.1"/>
</dbReference>
<dbReference type="PANTHER" id="PTHR43817:SF1">
    <property type="entry name" value="HYDROLASE, FAMILY 43, PUTATIVE (AFU_ORTHOLOGUE AFUA_3G01660)-RELATED"/>
    <property type="match status" value="1"/>
</dbReference>
<feature type="chain" id="PRO_5025601455" description="Glycosyl hydrolases family 2 sugar binding domain-containing protein" evidence="3">
    <location>
        <begin position="27"/>
        <end position="1154"/>
    </location>
</feature>
<evidence type="ECO:0000313" key="4">
    <source>
        <dbReference type="EMBL" id="VGO13628.1"/>
    </source>
</evidence>
<dbReference type="GO" id="GO:0016787">
    <property type="term" value="F:hydrolase activity"/>
    <property type="evidence" value="ECO:0007669"/>
    <property type="project" value="UniProtKB-KW"/>
</dbReference>
<dbReference type="Pfam" id="PF17132">
    <property type="entry name" value="Glyco_hydro_106"/>
    <property type="match status" value="1"/>
</dbReference>
<feature type="signal peptide" evidence="3">
    <location>
        <begin position="1"/>
        <end position="26"/>
    </location>
</feature>
<keyword evidence="1 3" id="KW-0732">Signal</keyword>
<protein>
    <recommendedName>
        <fullName evidence="6">Glycosyl hydrolases family 2 sugar binding domain-containing protein</fullName>
    </recommendedName>
</protein>
<keyword evidence="2" id="KW-0378">Hydrolase</keyword>